<evidence type="ECO:0000313" key="1">
    <source>
        <dbReference type="EMBL" id="GKV50279.1"/>
    </source>
</evidence>
<sequence length="76" mass="7977">MSGAWATGVATRLIGTRAWIASDKESTIAWIAGAICSLDCGGCRVSEADTTRKPPRYGCFHSGSPYGHYAMAVIAP</sequence>
<protein>
    <submittedName>
        <fullName evidence="1">Uncharacterized protein</fullName>
    </submittedName>
</protein>
<organism evidence="1 2">
    <name type="scientific">Rubroshorea leprosula</name>
    <dbReference type="NCBI Taxonomy" id="152421"/>
    <lineage>
        <taxon>Eukaryota</taxon>
        <taxon>Viridiplantae</taxon>
        <taxon>Streptophyta</taxon>
        <taxon>Embryophyta</taxon>
        <taxon>Tracheophyta</taxon>
        <taxon>Spermatophyta</taxon>
        <taxon>Magnoliopsida</taxon>
        <taxon>eudicotyledons</taxon>
        <taxon>Gunneridae</taxon>
        <taxon>Pentapetalae</taxon>
        <taxon>rosids</taxon>
        <taxon>malvids</taxon>
        <taxon>Malvales</taxon>
        <taxon>Dipterocarpaceae</taxon>
        <taxon>Rubroshorea</taxon>
    </lineage>
</organism>
<dbReference type="EMBL" id="BPVZ01000354">
    <property type="protein sequence ID" value="GKV50279.1"/>
    <property type="molecule type" value="Genomic_DNA"/>
</dbReference>
<accession>A0AAV5MMA4</accession>
<keyword evidence="2" id="KW-1185">Reference proteome</keyword>
<proteinExistence type="predicted"/>
<dbReference type="AlphaFoldDB" id="A0AAV5MMA4"/>
<dbReference type="Proteomes" id="UP001054252">
    <property type="component" value="Unassembled WGS sequence"/>
</dbReference>
<evidence type="ECO:0000313" key="2">
    <source>
        <dbReference type="Proteomes" id="UP001054252"/>
    </source>
</evidence>
<gene>
    <name evidence="1" type="ORF">SLEP1_g56992</name>
</gene>
<name>A0AAV5MMA4_9ROSI</name>
<comment type="caution">
    <text evidence="1">The sequence shown here is derived from an EMBL/GenBank/DDBJ whole genome shotgun (WGS) entry which is preliminary data.</text>
</comment>
<reference evidence="1 2" key="1">
    <citation type="journal article" date="2021" name="Commun. Biol.">
        <title>The genome of Shorea leprosula (Dipterocarpaceae) highlights the ecological relevance of drought in aseasonal tropical rainforests.</title>
        <authorList>
            <person name="Ng K.K.S."/>
            <person name="Kobayashi M.J."/>
            <person name="Fawcett J.A."/>
            <person name="Hatakeyama M."/>
            <person name="Paape T."/>
            <person name="Ng C.H."/>
            <person name="Ang C.C."/>
            <person name="Tnah L.H."/>
            <person name="Lee C.T."/>
            <person name="Nishiyama T."/>
            <person name="Sese J."/>
            <person name="O'Brien M.J."/>
            <person name="Copetti D."/>
            <person name="Mohd Noor M.I."/>
            <person name="Ong R.C."/>
            <person name="Putra M."/>
            <person name="Sireger I.Z."/>
            <person name="Indrioko S."/>
            <person name="Kosugi Y."/>
            <person name="Izuno A."/>
            <person name="Isagi Y."/>
            <person name="Lee S.L."/>
            <person name="Shimizu K.K."/>
        </authorList>
    </citation>
    <scope>NUCLEOTIDE SEQUENCE [LARGE SCALE GENOMIC DNA]</scope>
    <source>
        <strain evidence="1">214</strain>
    </source>
</reference>